<keyword evidence="6 13" id="KW-0560">Oxidoreductase</keyword>
<evidence type="ECO:0000256" key="1">
    <source>
        <dbReference type="ARBA" id="ARBA00004370"/>
    </source>
</evidence>
<dbReference type="SUPFAM" id="SSF55961">
    <property type="entry name" value="Bet v1-like"/>
    <property type="match status" value="1"/>
</dbReference>
<dbReference type="GO" id="GO:0046872">
    <property type="term" value="F:metal ion binding"/>
    <property type="evidence" value="ECO:0007669"/>
    <property type="project" value="UniProtKB-KW"/>
</dbReference>
<dbReference type="GO" id="GO:0032441">
    <property type="term" value="F:pheophorbide a oxygenase activity"/>
    <property type="evidence" value="ECO:0007669"/>
    <property type="project" value="UniProtKB-EC"/>
</dbReference>
<evidence type="ECO:0000256" key="10">
    <source>
        <dbReference type="SAM" id="Phobius"/>
    </source>
</evidence>
<dbReference type="SUPFAM" id="SSF50022">
    <property type="entry name" value="ISP domain"/>
    <property type="match status" value="1"/>
</dbReference>
<comment type="subcellular location">
    <subcellularLocation>
        <location evidence="1">Membrane</location>
    </subcellularLocation>
</comment>
<dbReference type="GO" id="GO:0051537">
    <property type="term" value="F:2 iron, 2 sulfur cluster binding"/>
    <property type="evidence" value="ECO:0007669"/>
    <property type="project" value="UniProtKB-KW"/>
</dbReference>
<dbReference type="GO" id="GO:0005737">
    <property type="term" value="C:cytoplasm"/>
    <property type="evidence" value="ECO:0007669"/>
    <property type="project" value="TreeGrafter"/>
</dbReference>
<keyword evidence="3" id="KW-0001">2Fe-2S</keyword>
<evidence type="ECO:0000256" key="4">
    <source>
        <dbReference type="ARBA" id="ARBA00022723"/>
    </source>
</evidence>
<keyword evidence="9 10" id="KW-0472">Membrane</keyword>
<dbReference type="AlphaFoldDB" id="A0AAD8YJR6"/>
<dbReference type="Proteomes" id="UP001224775">
    <property type="component" value="Unassembled WGS sequence"/>
</dbReference>
<gene>
    <name evidence="13" type="ORF">QTG54_003257</name>
</gene>
<accession>A0AAD8YJR6</accession>
<dbReference type="EMBL" id="JATAAI010000004">
    <property type="protein sequence ID" value="KAK1746650.1"/>
    <property type="molecule type" value="Genomic_DNA"/>
</dbReference>
<keyword evidence="14" id="KW-1185">Reference proteome</keyword>
<evidence type="ECO:0000259" key="12">
    <source>
        <dbReference type="PROSITE" id="PS51296"/>
    </source>
</evidence>
<keyword evidence="2 10" id="KW-0812">Transmembrane</keyword>
<evidence type="ECO:0000256" key="9">
    <source>
        <dbReference type="ARBA" id="ARBA00023136"/>
    </source>
</evidence>
<feature type="signal peptide" evidence="11">
    <location>
        <begin position="1"/>
        <end position="26"/>
    </location>
</feature>
<keyword evidence="11" id="KW-0732">Signal</keyword>
<dbReference type="Gene3D" id="3.90.380.10">
    <property type="entry name" value="Naphthalene 1,2-dioxygenase Alpha Subunit, Chain A, domain 1"/>
    <property type="match status" value="1"/>
</dbReference>
<comment type="caution">
    <text evidence="13">The sequence shown here is derived from an EMBL/GenBank/DDBJ whole genome shotgun (WGS) entry which is preliminary data.</text>
</comment>
<dbReference type="Pfam" id="PF00355">
    <property type="entry name" value="Rieske"/>
    <property type="match status" value="1"/>
</dbReference>
<dbReference type="PROSITE" id="PS51296">
    <property type="entry name" value="RIESKE"/>
    <property type="match status" value="1"/>
</dbReference>
<dbReference type="InterPro" id="IPR017941">
    <property type="entry name" value="Rieske_2Fe-2S"/>
</dbReference>
<evidence type="ECO:0000256" key="6">
    <source>
        <dbReference type="ARBA" id="ARBA00023002"/>
    </source>
</evidence>
<evidence type="ECO:0000256" key="8">
    <source>
        <dbReference type="ARBA" id="ARBA00023014"/>
    </source>
</evidence>
<feature type="transmembrane region" description="Helical" evidence="10">
    <location>
        <begin position="519"/>
        <end position="542"/>
    </location>
</feature>
<evidence type="ECO:0000313" key="13">
    <source>
        <dbReference type="EMBL" id="KAK1746650.1"/>
    </source>
</evidence>
<protein>
    <submittedName>
        <fullName evidence="13">Pheophorbide a oxygenase</fullName>
        <ecNumber evidence="13">1.14.15.17</ecNumber>
    </submittedName>
</protein>
<sequence>MISISGRSICIALAVALLATQHASEAFSATTSNSVVNSRNDQTASTTASAKLSSNILPLQQNWWPVALVNTLDEHSPNAERVLNKDLVLWFDGEDWRCMDDMCAHRFAPLSEGRVFQSNDDTNNRRCLSCSYHGWEFDSQGSCTKIPQALDPTKAAKSARVASYPVQIGAGIVWVWPDESSSPFAETVPLPISPMLQQWEKEYPQSAYQREIPYGYELLAENVIDMSHLPFSHHEVLSSRDNGVHLPLKMLSLDEKEKVWEKERSSIYSNATESDKVLPAYQVEIKQGKAQFSDPIFTYNLMGTNEADESSTSHLGFYPPSHIRYHRTPKSGLSSNTELFVCPQSAGKCRVIIFNPFEGGMKKLRVDATKSKNRFEFLSKIGQYLLRKVILKKYMGVENHLLTSSVFDGDNIFLALQGERLAKNRLDYTDYMVPSSADTLSKMFRKWLDLAAEATRRTGCKQADTIVESAVGVSLDGSSPYTALPQQSGRELLDRYNSHTKSCPVCSQALSKLETRKKILTLALPTFFGATGASLIAIILALSLFESANLPSKLIAKMSTRLFGSCLLMSVFSVLLKSRTEKSIQKFYYVEHSHQ</sequence>
<dbReference type="Pfam" id="PF19112">
    <property type="entry name" value="VanA_C"/>
    <property type="match status" value="1"/>
</dbReference>
<keyword evidence="4" id="KW-0479">Metal-binding</keyword>
<keyword evidence="7" id="KW-0408">Iron</keyword>
<dbReference type="EC" id="1.14.15.17" evidence="13"/>
<dbReference type="InterPro" id="IPR050584">
    <property type="entry name" value="Cholesterol_7-desaturase"/>
</dbReference>
<evidence type="ECO:0000313" key="14">
    <source>
        <dbReference type="Proteomes" id="UP001224775"/>
    </source>
</evidence>
<reference evidence="13" key="1">
    <citation type="submission" date="2023-06" db="EMBL/GenBank/DDBJ databases">
        <title>Survivors Of The Sea: Transcriptome response of Skeletonema marinoi to long-term dormancy.</title>
        <authorList>
            <person name="Pinder M.I.M."/>
            <person name="Kourtchenko O."/>
            <person name="Robertson E.K."/>
            <person name="Larsson T."/>
            <person name="Maumus F."/>
            <person name="Osuna-Cruz C.M."/>
            <person name="Vancaester E."/>
            <person name="Stenow R."/>
            <person name="Vandepoele K."/>
            <person name="Ploug H."/>
            <person name="Bruchert V."/>
            <person name="Godhe A."/>
            <person name="Topel M."/>
        </authorList>
    </citation>
    <scope>NUCLEOTIDE SEQUENCE</scope>
    <source>
        <strain evidence="13">R05AC</strain>
    </source>
</reference>
<proteinExistence type="predicted"/>
<dbReference type="InterPro" id="IPR044043">
    <property type="entry name" value="VanA_C_cat"/>
</dbReference>
<evidence type="ECO:0000256" key="7">
    <source>
        <dbReference type="ARBA" id="ARBA00023004"/>
    </source>
</evidence>
<feature type="domain" description="Rieske" evidence="12">
    <location>
        <begin position="64"/>
        <end position="175"/>
    </location>
</feature>
<keyword evidence="5 10" id="KW-1133">Transmembrane helix</keyword>
<keyword evidence="8" id="KW-0411">Iron-sulfur</keyword>
<name>A0AAD8YJR6_9STRA</name>
<evidence type="ECO:0000256" key="2">
    <source>
        <dbReference type="ARBA" id="ARBA00022692"/>
    </source>
</evidence>
<dbReference type="PANTHER" id="PTHR21266:SF32">
    <property type="entry name" value="CHOLESTEROL 7-DESATURASE NVD"/>
    <property type="match status" value="1"/>
</dbReference>
<evidence type="ECO:0000256" key="11">
    <source>
        <dbReference type="SAM" id="SignalP"/>
    </source>
</evidence>
<dbReference type="InterPro" id="IPR036922">
    <property type="entry name" value="Rieske_2Fe-2S_sf"/>
</dbReference>
<dbReference type="Gene3D" id="2.102.10.10">
    <property type="entry name" value="Rieske [2Fe-2S] iron-sulphur domain"/>
    <property type="match status" value="1"/>
</dbReference>
<evidence type="ECO:0000256" key="5">
    <source>
        <dbReference type="ARBA" id="ARBA00022989"/>
    </source>
</evidence>
<dbReference type="PANTHER" id="PTHR21266">
    <property type="entry name" value="IRON-SULFUR DOMAIN CONTAINING PROTEIN"/>
    <property type="match status" value="1"/>
</dbReference>
<evidence type="ECO:0000256" key="3">
    <source>
        <dbReference type="ARBA" id="ARBA00022714"/>
    </source>
</evidence>
<feature type="transmembrane region" description="Helical" evidence="10">
    <location>
        <begin position="554"/>
        <end position="576"/>
    </location>
</feature>
<dbReference type="GO" id="GO:0016020">
    <property type="term" value="C:membrane"/>
    <property type="evidence" value="ECO:0007669"/>
    <property type="project" value="UniProtKB-SubCell"/>
</dbReference>
<organism evidence="13 14">
    <name type="scientific">Skeletonema marinoi</name>
    <dbReference type="NCBI Taxonomy" id="267567"/>
    <lineage>
        <taxon>Eukaryota</taxon>
        <taxon>Sar</taxon>
        <taxon>Stramenopiles</taxon>
        <taxon>Ochrophyta</taxon>
        <taxon>Bacillariophyta</taxon>
        <taxon>Coscinodiscophyceae</taxon>
        <taxon>Thalassiosirophycidae</taxon>
        <taxon>Thalassiosirales</taxon>
        <taxon>Skeletonemataceae</taxon>
        <taxon>Skeletonema</taxon>
        <taxon>Skeletonema marinoi-dohrnii complex</taxon>
    </lineage>
</organism>
<feature type="chain" id="PRO_5041931769" evidence="11">
    <location>
        <begin position="27"/>
        <end position="595"/>
    </location>
</feature>